<keyword evidence="1" id="KW-0540">Nuclease</keyword>
<dbReference type="OrthoDB" id="3188707at2"/>
<proteinExistence type="predicted"/>
<evidence type="ECO:0000313" key="6">
    <source>
        <dbReference type="Proteomes" id="UP000321892"/>
    </source>
</evidence>
<dbReference type="REBASE" id="355962">
    <property type="entry name" value="Lho16775ORF2276P"/>
</dbReference>
<dbReference type="KEGG" id="lhf:JCM16775_2277"/>
<dbReference type="CDD" id="cd22355">
    <property type="entry name" value="Sau3AI_C"/>
    <property type="match status" value="1"/>
</dbReference>
<dbReference type="AlphaFoldDB" id="A0A510JJR7"/>
<accession>A0A510JJR7</accession>
<reference evidence="5 6" key="1">
    <citation type="submission" date="2019-07" db="EMBL/GenBank/DDBJ databases">
        <title>Complete Genome Sequence of Leptotrichia hofstadii Strain JCM16775.</title>
        <authorList>
            <person name="Watanabe S."/>
            <person name="Cui L."/>
        </authorList>
    </citation>
    <scope>NUCLEOTIDE SEQUENCE [LARGE SCALE GENOMIC DNA]</scope>
    <source>
        <strain evidence="5 6">JCM16775</strain>
    </source>
</reference>
<dbReference type="Gene3D" id="3.40.600.10">
    <property type="entry name" value="DNA mismatch repair MutH/Restriction endonuclease, type II"/>
    <property type="match status" value="2"/>
</dbReference>
<evidence type="ECO:0000259" key="4">
    <source>
        <dbReference type="SMART" id="SM00927"/>
    </source>
</evidence>
<keyword evidence="2" id="KW-0255">Endonuclease</keyword>
<dbReference type="Pfam" id="PF02976">
    <property type="entry name" value="MutH"/>
    <property type="match status" value="2"/>
</dbReference>
<dbReference type="InterPro" id="IPR011335">
    <property type="entry name" value="Restrct_endonuc-II-like"/>
</dbReference>
<evidence type="ECO:0000256" key="2">
    <source>
        <dbReference type="ARBA" id="ARBA00022759"/>
    </source>
</evidence>
<dbReference type="GO" id="GO:0016787">
    <property type="term" value="F:hydrolase activity"/>
    <property type="evidence" value="ECO:0007669"/>
    <property type="project" value="UniProtKB-KW"/>
</dbReference>
<dbReference type="CDD" id="cd22356">
    <property type="entry name" value="Sau3AI_N-like"/>
    <property type="match status" value="1"/>
</dbReference>
<evidence type="ECO:0000256" key="3">
    <source>
        <dbReference type="ARBA" id="ARBA00022801"/>
    </source>
</evidence>
<dbReference type="SMART" id="SM00927">
    <property type="entry name" value="MutH"/>
    <property type="match status" value="1"/>
</dbReference>
<dbReference type="SUPFAM" id="SSF52980">
    <property type="entry name" value="Restriction endonuclease-like"/>
    <property type="match status" value="2"/>
</dbReference>
<dbReference type="InterPro" id="IPR037057">
    <property type="entry name" value="DNA_rep_MutH/T2_RE_sf"/>
</dbReference>
<keyword evidence="3" id="KW-0378">Hydrolase</keyword>
<name>A0A510JJR7_9FUSO</name>
<evidence type="ECO:0000313" key="5">
    <source>
        <dbReference type="EMBL" id="BBM39552.1"/>
    </source>
</evidence>
<protein>
    <recommendedName>
        <fullName evidence="4">DNA mismatch repair MutH/Type II restriction enzyme Sau3AI domain-containing protein</fullName>
    </recommendedName>
</protein>
<dbReference type="EMBL" id="AP019823">
    <property type="protein sequence ID" value="BBM39552.1"/>
    <property type="molecule type" value="Genomic_DNA"/>
</dbReference>
<dbReference type="GO" id="GO:0004519">
    <property type="term" value="F:endonuclease activity"/>
    <property type="evidence" value="ECO:0007669"/>
    <property type="project" value="UniProtKB-KW"/>
</dbReference>
<gene>
    <name evidence="5" type="ORF">JCM16775_2277</name>
</gene>
<dbReference type="Proteomes" id="UP000321892">
    <property type="component" value="Chromosome"/>
</dbReference>
<dbReference type="GO" id="GO:0003677">
    <property type="term" value="F:DNA binding"/>
    <property type="evidence" value="ECO:0007669"/>
    <property type="project" value="InterPro"/>
</dbReference>
<dbReference type="InterPro" id="IPR011337">
    <property type="entry name" value="DNA_rep_MutH/RE_typeII_Sau3AI"/>
</dbReference>
<sequence>MLPYDETDPQDIENYAKRLIGKTFYDILREYFKDNELELEKTLNKNKGKLGNLIEEYYFYYKPNSNPNPDFLKANTELKVTPYIKNKNGELKAKERLVIGMIPNDKPIETDFEKSHVLEKLQLILLILYFHDKNKNKLDYSIDFVKLFSILGESCKKDLEIIKKDYQIIVEKIISGNAHKLSEGDTNYLGACTKGSTAEKSLQKQYYGEVLAKRIAFSLKQSYMSYVLNTYIVGNVSTYDSIVKEDEVAYFEDVVLKKIYENTGLTIEELCKKYNIENKPKHVNSILIYRMLGVKSENAEEFEKANIEIKTIRVEKNNRTKESMSFPAIKIKKFVNENFENSEIYNFFSEKKFLFVVFKKNETDEYQLTGAKFWNMPIDELETVGMMEWNLYRNKFKKGVNFKIEKQKDGKIIVRNDLPKKSETKIFHLRPHARKSKYVINGREYGNGNCKDADELPNGDKMTKQSFWLNNSYIIKIIENTIKKVEEK</sequence>
<dbReference type="NCBIfam" id="NF040973">
    <property type="entry name" value="restrict_Sau3AI"/>
    <property type="match status" value="1"/>
</dbReference>
<feature type="domain" description="DNA mismatch repair MutH/Type II restriction enzyme Sau3AI" evidence="4">
    <location>
        <begin position="59"/>
        <end position="165"/>
    </location>
</feature>
<keyword evidence="6" id="KW-1185">Reference proteome</keyword>
<dbReference type="RefSeq" id="WP_026745707.1">
    <property type="nucleotide sequence ID" value="NZ_AP019823.1"/>
</dbReference>
<evidence type="ECO:0000256" key="1">
    <source>
        <dbReference type="ARBA" id="ARBA00022722"/>
    </source>
</evidence>
<organism evidence="5 6">
    <name type="scientific">Leptotrichia hofstadii</name>
    <dbReference type="NCBI Taxonomy" id="157688"/>
    <lineage>
        <taxon>Bacteria</taxon>
        <taxon>Fusobacteriati</taxon>
        <taxon>Fusobacteriota</taxon>
        <taxon>Fusobacteriia</taxon>
        <taxon>Fusobacteriales</taxon>
        <taxon>Leptotrichiaceae</taxon>
        <taxon>Leptotrichia</taxon>
    </lineage>
</organism>